<evidence type="ECO:0000313" key="1">
    <source>
        <dbReference type="EMBL" id="TDM01412.1"/>
    </source>
</evidence>
<reference evidence="1 2" key="1">
    <citation type="submission" date="2019-01" db="EMBL/GenBank/DDBJ databases">
        <title>Draft genome sequences of the type strains of six Macrococcus species.</title>
        <authorList>
            <person name="Mazhar S."/>
            <person name="Altermann E."/>
            <person name="Hill C."/>
            <person name="Mcauliffe O."/>
        </authorList>
    </citation>
    <scope>NUCLEOTIDE SEQUENCE [LARGE SCALE GENOMIC DNA]</scope>
    <source>
        <strain evidence="1 2">CCM4809</strain>
    </source>
</reference>
<organism evidence="1 2">
    <name type="scientific">Macrococcus hajekii</name>
    <dbReference type="NCBI Taxonomy" id="198482"/>
    <lineage>
        <taxon>Bacteria</taxon>
        <taxon>Bacillati</taxon>
        <taxon>Bacillota</taxon>
        <taxon>Bacilli</taxon>
        <taxon>Bacillales</taxon>
        <taxon>Staphylococcaceae</taxon>
        <taxon>Macrococcus</taxon>
    </lineage>
</organism>
<dbReference type="EMBL" id="SCWE01000003">
    <property type="protein sequence ID" value="TDM01412.1"/>
    <property type="molecule type" value="Genomic_DNA"/>
</dbReference>
<gene>
    <name evidence="1" type="ORF">ERX37_07880</name>
</gene>
<sequence length="78" mass="8987">MQYRKFKSMMLVYGAKVIEGDNELIIVTEQDGSELARVSTKQMFNIKMDDNLNELKGHVANVIYNFCDSLARTPIDER</sequence>
<dbReference type="Proteomes" id="UP000295328">
    <property type="component" value="Unassembled WGS sequence"/>
</dbReference>
<dbReference type="RefSeq" id="WP_133430132.1">
    <property type="nucleotide sequence ID" value="NZ_BMCC01000001.1"/>
</dbReference>
<name>A0A4R6BIE8_9STAP</name>
<comment type="caution">
    <text evidence="1">The sequence shown here is derived from an EMBL/GenBank/DDBJ whole genome shotgun (WGS) entry which is preliminary data.</text>
</comment>
<keyword evidence="2" id="KW-1185">Reference proteome</keyword>
<dbReference type="AlphaFoldDB" id="A0A4R6BIE8"/>
<proteinExistence type="predicted"/>
<accession>A0A4R6BIE8</accession>
<protein>
    <submittedName>
        <fullName evidence="1">Uncharacterized protein</fullName>
    </submittedName>
</protein>
<evidence type="ECO:0000313" key="2">
    <source>
        <dbReference type="Proteomes" id="UP000295328"/>
    </source>
</evidence>